<accession>A0ABN2IPH5</accession>
<dbReference type="EMBL" id="BAAAQG010000007">
    <property type="protein sequence ID" value="GAA1708769.1"/>
    <property type="molecule type" value="Genomic_DNA"/>
</dbReference>
<sequence>MSFAVLALGVSGAGVLSLGLTALAVALLPLPPVGRAVVALVGVVMTVVAMGVVSTRITDRAIRAEYGDEPAVEVGVDSGVHPGEPSEPAEGDGEHPRADGLR</sequence>
<feature type="region of interest" description="Disordered" evidence="1">
    <location>
        <begin position="73"/>
        <end position="102"/>
    </location>
</feature>
<keyword evidence="2" id="KW-0472">Membrane</keyword>
<evidence type="ECO:0000313" key="4">
    <source>
        <dbReference type="Proteomes" id="UP001500383"/>
    </source>
</evidence>
<keyword evidence="4" id="KW-1185">Reference proteome</keyword>
<proteinExistence type="predicted"/>
<gene>
    <name evidence="3" type="ORF">GCM10009831_18100</name>
</gene>
<evidence type="ECO:0000256" key="1">
    <source>
        <dbReference type="SAM" id="MobiDB-lite"/>
    </source>
</evidence>
<protein>
    <submittedName>
        <fullName evidence="3">Uncharacterized protein</fullName>
    </submittedName>
</protein>
<name>A0ABN2IPH5_9ACTN</name>
<comment type="caution">
    <text evidence="3">The sequence shown here is derived from an EMBL/GenBank/DDBJ whole genome shotgun (WGS) entry which is preliminary data.</text>
</comment>
<keyword evidence="2" id="KW-1133">Transmembrane helix</keyword>
<evidence type="ECO:0000313" key="3">
    <source>
        <dbReference type="EMBL" id="GAA1708769.1"/>
    </source>
</evidence>
<evidence type="ECO:0000256" key="2">
    <source>
        <dbReference type="SAM" id="Phobius"/>
    </source>
</evidence>
<organism evidence="3 4">
    <name type="scientific">Dietzia cercidiphylli</name>
    <dbReference type="NCBI Taxonomy" id="498199"/>
    <lineage>
        <taxon>Bacteria</taxon>
        <taxon>Bacillati</taxon>
        <taxon>Actinomycetota</taxon>
        <taxon>Actinomycetes</taxon>
        <taxon>Mycobacteriales</taxon>
        <taxon>Dietziaceae</taxon>
        <taxon>Dietzia</taxon>
    </lineage>
</organism>
<feature type="compositionally biased region" description="Basic and acidic residues" evidence="1">
    <location>
        <begin position="92"/>
        <end position="102"/>
    </location>
</feature>
<dbReference type="Proteomes" id="UP001500383">
    <property type="component" value="Unassembled WGS sequence"/>
</dbReference>
<keyword evidence="2" id="KW-0812">Transmembrane</keyword>
<dbReference type="RefSeq" id="WP_182641517.1">
    <property type="nucleotide sequence ID" value="NZ_BAAAQG010000007.1"/>
</dbReference>
<feature type="transmembrane region" description="Helical" evidence="2">
    <location>
        <begin position="36"/>
        <end position="53"/>
    </location>
</feature>
<reference evidence="3 4" key="1">
    <citation type="journal article" date="2019" name="Int. J. Syst. Evol. Microbiol.">
        <title>The Global Catalogue of Microorganisms (GCM) 10K type strain sequencing project: providing services to taxonomists for standard genome sequencing and annotation.</title>
        <authorList>
            <consortium name="The Broad Institute Genomics Platform"/>
            <consortium name="The Broad Institute Genome Sequencing Center for Infectious Disease"/>
            <person name="Wu L."/>
            <person name="Ma J."/>
        </authorList>
    </citation>
    <scope>NUCLEOTIDE SEQUENCE [LARGE SCALE GENOMIC DNA]</scope>
    <source>
        <strain evidence="3 4">JCM 16002</strain>
    </source>
</reference>